<evidence type="ECO:0000256" key="2">
    <source>
        <dbReference type="ARBA" id="ARBA00023015"/>
    </source>
</evidence>
<dbReference type="GO" id="GO:0000976">
    <property type="term" value="F:transcription cis-regulatory region binding"/>
    <property type="evidence" value="ECO:0007669"/>
    <property type="project" value="TreeGrafter"/>
</dbReference>
<dbReference type="GO" id="GO:0003700">
    <property type="term" value="F:DNA-binding transcription factor activity"/>
    <property type="evidence" value="ECO:0007669"/>
    <property type="project" value="InterPro"/>
</dbReference>
<evidence type="ECO:0000256" key="4">
    <source>
        <dbReference type="ARBA" id="ARBA00023163"/>
    </source>
</evidence>
<keyword evidence="3" id="KW-0238">DNA-binding</keyword>
<dbReference type="SUPFAM" id="SSF46785">
    <property type="entry name" value="Winged helix' DNA-binding domain"/>
    <property type="match status" value="1"/>
</dbReference>
<dbReference type="Gene3D" id="3.40.190.290">
    <property type="match status" value="1"/>
</dbReference>
<dbReference type="PANTHER" id="PTHR30126:SF77">
    <property type="entry name" value="TRANSCRIPTIONAL REGULATORY PROTEIN"/>
    <property type="match status" value="1"/>
</dbReference>
<dbReference type="InterPro" id="IPR036390">
    <property type="entry name" value="WH_DNA-bd_sf"/>
</dbReference>
<dbReference type="Proteomes" id="UP000476030">
    <property type="component" value="Unassembled WGS sequence"/>
</dbReference>
<protein>
    <submittedName>
        <fullName evidence="6">LysR family transcriptional regulator</fullName>
    </submittedName>
</protein>
<keyword evidence="4" id="KW-0804">Transcription</keyword>
<dbReference type="PRINTS" id="PR00039">
    <property type="entry name" value="HTHLYSR"/>
</dbReference>
<reference evidence="6 7" key="1">
    <citation type="submission" date="2019-12" db="EMBL/GenBank/DDBJ databases">
        <title>Snethiella sp. nov. sp. isolated from sea sand.</title>
        <authorList>
            <person name="Kim J."/>
            <person name="Jeong S.E."/>
            <person name="Jung H.S."/>
            <person name="Jeon C.O."/>
        </authorList>
    </citation>
    <scope>NUCLEOTIDE SEQUENCE [LARGE SCALE GENOMIC DNA]</scope>
    <source>
        <strain evidence="6 7">DP05</strain>
    </source>
</reference>
<accession>A0A6L8W8N1</accession>
<comment type="caution">
    <text evidence="6">The sequence shown here is derived from an EMBL/GenBank/DDBJ whole genome shotgun (WGS) entry which is preliminary data.</text>
</comment>
<dbReference type="EMBL" id="WTUW01000002">
    <property type="protein sequence ID" value="MZR31486.1"/>
    <property type="molecule type" value="Genomic_DNA"/>
</dbReference>
<organism evidence="6 7">
    <name type="scientific">Sneathiella litorea</name>
    <dbReference type="NCBI Taxonomy" id="2606216"/>
    <lineage>
        <taxon>Bacteria</taxon>
        <taxon>Pseudomonadati</taxon>
        <taxon>Pseudomonadota</taxon>
        <taxon>Alphaproteobacteria</taxon>
        <taxon>Sneathiellales</taxon>
        <taxon>Sneathiellaceae</taxon>
        <taxon>Sneathiella</taxon>
    </lineage>
</organism>
<proteinExistence type="inferred from homology"/>
<dbReference type="InterPro" id="IPR005119">
    <property type="entry name" value="LysR_subst-bd"/>
</dbReference>
<evidence type="ECO:0000256" key="3">
    <source>
        <dbReference type="ARBA" id="ARBA00023125"/>
    </source>
</evidence>
<dbReference type="InterPro" id="IPR000847">
    <property type="entry name" value="LysR_HTH_N"/>
</dbReference>
<dbReference type="Gene3D" id="1.10.10.10">
    <property type="entry name" value="Winged helix-like DNA-binding domain superfamily/Winged helix DNA-binding domain"/>
    <property type="match status" value="1"/>
</dbReference>
<name>A0A6L8W8N1_9PROT</name>
<comment type="similarity">
    <text evidence="1">Belongs to the LysR transcriptional regulatory family.</text>
</comment>
<dbReference type="InterPro" id="IPR036388">
    <property type="entry name" value="WH-like_DNA-bd_sf"/>
</dbReference>
<keyword evidence="2" id="KW-0805">Transcription regulation</keyword>
<dbReference type="RefSeq" id="WP_161315988.1">
    <property type="nucleotide sequence ID" value="NZ_WTUW01000002.1"/>
</dbReference>
<evidence type="ECO:0000256" key="1">
    <source>
        <dbReference type="ARBA" id="ARBA00009437"/>
    </source>
</evidence>
<evidence type="ECO:0000313" key="6">
    <source>
        <dbReference type="EMBL" id="MZR31486.1"/>
    </source>
</evidence>
<dbReference type="Pfam" id="PF03466">
    <property type="entry name" value="LysR_substrate"/>
    <property type="match status" value="1"/>
</dbReference>
<evidence type="ECO:0000313" key="7">
    <source>
        <dbReference type="Proteomes" id="UP000476030"/>
    </source>
</evidence>
<dbReference type="AlphaFoldDB" id="A0A6L8W8N1"/>
<gene>
    <name evidence="6" type="ORF">GQE98_12670</name>
</gene>
<dbReference type="Pfam" id="PF00126">
    <property type="entry name" value="HTH_1"/>
    <property type="match status" value="1"/>
</dbReference>
<dbReference type="CDD" id="cd05466">
    <property type="entry name" value="PBP2_LTTR_substrate"/>
    <property type="match status" value="1"/>
</dbReference>
<evidence type="ECO:0000259" key="5">
    <source>
        <dbReference type="PROSITE" id="PS50931"/>
    </source>
</evidence>
<dbReference type="PANTHER" id="PTHR30126">
    <property type="entry name" value="HTH-TYPE TRANSCRIPTIONAL REGULATOR"/>
    <property type="match status" value="1"/>
</dbReference>
<sequence>MIRFSLSQLEALFWVARLGSFRAAADHLGISQPSVTLRIHKLEEAINIKLLDRSGYRPTLTEAGSEIMRYTRQTLTLAGKIQTFHENNSTPMRVLRFGMVDYTAMTEMPKLLRMFEEHYPELHIDVTVDYGTRLNALLAERKLDLAVLTEPKHHPGMEALPVRKIDLAWAGSTHLELPKGKLRAKDLVDQRIVTNPPPSNLYNSIFDWFGAAGLSPERISTCNTLSGMMQLVVEGFAISVLPTSLLDELHASGTAFPIHVSRPVKAHSAYVAFNNDNSDATIQSVLRKVVDALLDS</sequence>
<dbReference type="PROSITE" id="PS50931">
    <property type="entry name" value="HTH_LYSR"/>
    <property type="match status" value="1"/>
</dbReference>
<feature type="domain" description="HTH lysR-type" evidence="5">
    <location>
        <begin position="4"/>
        <end position="61"/>
    </location>
</feature>
<keyword evidence="7" id="KW-1185">Reference proteome</keyword>
<dbReference type="SUPFAM" id="SSF53850">
    <property type="entry name" value="Periplasmic binding protein-like II"/>
    <property type="match status" value="1"/>
</dbReference>